<feature type="region of interest" description="Disordered" evidence="1">
    <location>
        <begin position="94"/>
        <end position="118"/>
    </location>
</feature>
<gene>
    <name evidence="2" type="ORF">M5K25_016235</name>
</gene>
<dbReference type="EMBL" id="JANQDX010000013">
    <property type="protein sequence ID" value="KAL0912826.1"/>
    <property type="molecule type" value="Genomic_DNA"/>
</dbReference>
<organism evidence="2 3">
    <name type="scientific">Dendrobium thyrsiflorum</name>
    <name type="common">Pinecone-like raceme dendrobium</name>
    <name type="synonym">Orchid</name>
    <dbReference type="NCBI Taxonomy" id="117978"/>
    <lineage>
        <taxon>Eukaryota</taxon>
        <taxon>Viridiplantae</taxon>
        <taxon>Streptophyta</taxon>
        <taxon>Embryophyta</taxon>
        <taxon>Tracheophyta</taxon>
        <taxon>Spermatophyta</taxon>
        <taxon>Magnoliopsida</taxon>
        <taxon>Liliopsida</taxon>
        <taxon>Asparagales</taxon>
        <taxon>Orchidaceae</taxon>
        <taxon>Epidendroideae</taxon>
        <taxon>Malaxideae</taxon>
        <taxon>Dendrobiinae</taxon>
        <taxon>Dendrobium</taxon>
    </lineage>
</organism>
<reference evidence="2 3" key="1">
    <citation type="journal article" date="2024" name="Plant Biotechnol. J.">
        <title>Dendrobium thyrsiflorum genome and its molecular insights into genes involved in important horticultural traits.</title>
        <authorList>
            <person name="Chen B."/>
            <person name="Wang J.Y."/>
            <person name="Zheng P.J."/>
            <person name="Li K.L."/>
            <person name="Liang Y.M."/>
            <person name="Chen X.F."/>
            <person name="Zhang C."/>
            <person name="Zhao X."/>
            <person name="He X."/>
            <person name="Zhang G.Q."/>
            <person name="Liu Z.J."/>
            <person name="Xu Q."/>
        </authorList>
    </citation>
    <scope>NUCLEOTIDE SEQUENCE [LARGE SCALE GENOMIC DNA]</scope>
    <source>
        <strain evidence="2">GZMU011</strain>
    </source>
</reference>
<name>A0ABD0UJQ9_DENTH</name>
<evidence type="ECO:0000313" key="3">
    <source>
        <dbReference type="Proteomes" id="UP001552299"/>
    </source>
</evidence>
<proteinExistence type="predicted"/>
<keyword evidence="3" id="KW-1185">Reference proteome</keyword>
<accession>A0ABD0UJQ9</accession>
<dbReference type="Proteomes" id="UP001552299">
    <property type="component" value="Unassembled WGS sequence"/>
</dbReference>
<dbReference type="AlphaFoldDB" id="A0ABD0UJQ9"/>
<feature type="region of interest" description="Disordered" evidence="1">
    <location>
        <begin position="136"/>
        <end position="161"/>
    </location>
</feature>
<comment type="caution">
    <text evidence="2">The sequence shown here is derived from an EMBL/GenBank/DDBJ whole genome shotgun (WGS) entry which is preliminary data.</text>
</comment>
<evidence type="ECO:0000256" key="1">
    <source>
        <dbReference type="SAM" id="MobiDB-lite"/>
    </source>
</evidence>
<sequence length="375" mass="42098">MIPEIIFNYFRLCPGRAAATAGPRTHTYWFETAVDGLQMCQTGFRRHQTFPPADLSVNAGGEERVQELGQDDRRIVQDDRRIVQDDRRIVQDDGCIKSSSRTGGTLPRKNNSHLEPARQLGWVDDAGNVDSIHLKQRARSSSTGPGWADVAEPPVGSGRSGGHCFPNSVPLVRNSCARYPASSWFPADDDDPAGGSTLAAVTAAVRSLSLRFLEIGWTWLDISRHVSKEKSGHHKSDCPTLKSYPSKKKCEEKSKFKGKQKTQKDFYADSTSDSSKIEAKEEVINLCLMTDDHLDHSDQEEDDVRSSWTMWTGKLAKFSFWTVFHNKVGSSRTMLVGKSRSEYEFIIVLDRLDEQFTIFELIVHDDVMVNPFDHG</sequence>
<protein>
    <submittedName>
        <fullName evidence="2">Uncharacterized protein</fullName>
    </submittedName>
</protein>
<evidence type="ECO:0000313" key="2">
    <source>
        <dbReference type="EMBL" id="KAL0912826.1"/>
    </source>
</evidence>